<dbReference type="GO" id="GO:0016491">
    <property type="term" value="F:oxidoreductase activity"/>
    <property type="evidence" value="ECO:0007669"/>
    <property type="project" value="InterPro"/>
</dbReference>
<dbReference type="EMBL" id="CP033236">
    <property type="protein sequence ID" value="AZF70498.1"/>
    <property type="molecule type" value="Genomic_DNA"/>
</dbReference>
<dbReference type="Proteomes" id="UP000273443">
    <property type="component" value="Chromosome"/>
</dbReference>
<dbReference type="OrthoDB" id="371955at2157"/>
<reference evidence="23 36" key="6">
    <citation type="journal article" date="2020" name="Nat. Commun.">
        <title>The structures of two archaeal type IV pili illuminate evolutionary relationships.</title>
        <authorList>
            <person name="Wang F."/>
            <person name="Baquero D.P."/>
            <person name="Su Z."/>
            <person name="Beltran L.C."/>
            <person name="Prangishvili D."/>
            <person name="Krupovic M."/>
            <person name="Egelman E.H."/>
        </authorList>
    </citation>
    <scope>NUCLEOTIDE SEQUENCE [LARGE SCALE GENOMIC DNA]</scope>
    <source>
        <strain evidence="23 36">POZ149</strain>
    </source>
</reference>
<feature type="binding site" evidence="11">
    <location>
        <begin position="275"/>
        <end position="277"/>
    </location>
    <ligand>
        <name>FMN</name>
        <dbReference type="ChEBI" id="CHEBI:58210"/>
    </ligand>
</feature>
<dbReference type="EMBL" id="CP033239">
    <property type="protein sequence ID" value="AZF78350.1"/>
    <property type="molecule type" value="Genomic_DNA"/>
</dbReference>
<dbReference type="OMA" id="WDWGIPT"/>
<organism evidence="13 26">
    <name type="scientific">Saccharolobus solfataricus</name>
    <name type="common">Sulfolobus solfataricus</name>
    <dbReference type="NCBI Taxonomy" id="2287"/>
    <lineage>
        <taxon>Archaea</taxon>
        <taxon>Thermoproteota</taxon>
        <taxon>Thermoprotei</taxon>
        <taxon>Sulfolobales</taxon>
        <taxon>Sulfolobaceae</taxon>
        <taxon>Saccharolobus</taxon>
    </lineage>
</organism>
<dbReference type="GO" id="GO:0005737">
    <property type="term" value="C:cytoplasm"/>
    <property type="evidence" value="ECO:0007669"/>
    <property type="project" value="UniProtKB-SubCell"/>
</dbReference>
<keyword evidence="5 11" id="KW-0479">Metal-binding</keyword>
<feature type="binding site" evidence="11">
    <location>
        <position position="193"/>
    </location>
    <ligand>
        <name>FMN</name>
        <dbReference type="ChEBI" id="CHEBI:58210"/>
    </ligand>
</feature>
<keyword evidence="6 11" id="KW-0460">Magnesium</keyword>
<dbReference type="Proteomes" id="UP000269431">
    <property type="component" value="Chromosome"/>
</dbReference>
<feature type="binding site" evidence="11">
    <location>
        <position position="96"/>
    </location>
    <ligand>
        <name>FMN</name>
        <dbReference type="ChEBI" id="CHEBI:58210"/>
    </ligand>
</feature>
<dbReference type="PANTHER" id="PTHR43665:SF1">
    <property type="entry name" value="ISOPENTENYL-DIPHOSPHATE DELTA-ISOMERASE"/>
    <property type="match status" value="1"/>
</dbReference>
<dbReference type="Proteomes" id="UP000282269">
    <property type="component" value="Chromosome"/>
</dbReference>
<dbReference type="EMBL" id="CP050869">
    <property type="protein sequence ID" value="QPG50395.1"/>
    <property type="molecule type" value="Genomic_DNA"/>
</dbReference>
<evidence type="ECO:0000313" key="14">
    <source>
        <dbReference type="EMBL" id="AKA76111.1"/>
    </source>
</evidence>
<feature type="binding site" evidence="11">
    <location>
        <position position="65"/>
    </location>
    <ligand>
        <name>FMN</name>
        <dbReference type="ChEBI" id="CHEBI:58210"/>
    </ligand>
</feature>
<dbReference type="Proteomes" id="UP000076770">
    <property type="component" value="Chromosome i"/>
</dbReference>
<proteinExistence type="inferred from homology"/>
<evidence type="ECO:0000313" key="26">
    <source>
        <dbReference type="Proteomes" id="UP000033085"/>
    </source>
</evidence>
<dbReference type="GO" id="GO:0004452">
    <property type="term" value="F:isopentenyl-diphosphate delta-isomerase activity"/>
    <property type="evidence" value="ECO:0007669"/>
    <property type="project" value="UniProtKB-UniRule"/>
</dbReference>
<feature type="binding site" evidence="11">
    <location>
        <begin position="296"/>
        <end position="297"/>
    </location>
    <ligand>
        <name>FMN</name>
        <dbReference type="ChEBI" id="CHEBI:58210"/>
    </ligand>
</feature>
<dbReference type="KEGG" id="ssof:SULC_1080"/>
<feature type="binding site" evidence="11">
    <location>
        <position position="218"/>
    </location>
    <ligand>
        <name>FMN</name>
        <dbReference type="ChEBI" id="CHEBI:58210"/>
    </ligand>
</feature>
<dbReference type="PATRIC" id="fig|2287.6.peg.1139"/>
<evidence type="ECO:0000256" key="7">
    <source>
        <dbReference type="ARBA" id="ARBA00022857"/>
    </source>
</evidence>
<feature type="domain" description="FMN-dependent dehydrogenase" evidence="12">
    <location>
        <begin position="175"/>
        <end position="341"/>
    </location>
</feature>
<feature type="binding site" evidence="11">
    <location>
        <begin position="66"/>
        <end position="68"/>
    </location>
    <ligand>
        <name>FMN</name>
        <dbReference type="ChEBI" id="CHEBI:58210"/>
    </ligand>
</feature>
<dbReference type="GO" id="GO:0000287">
    <property type="term" value="F:magnesium ion binding"/>
    <property type="evidence" value="ECO:0007669"/>
    <property type="project" value="UniProtKB-UniRule"/>
</dbReference>
<evidence type="ECO:0000313" key="23">
    <source>
        <dbReference type="EMBL" id="QPG50395.1"/>
    </source>
</evidence>
<comment type="function">
    <text evidence="11">Involved in the biosynthesis of isoprenoids. Catalyzes the 1,3-allylic rearrangement of the homoallylic substrate isopentenyl (IPP) to its allylic isomer, dimethylallyl diphosphate (DMAPP).</text>
</comment>
<evidence type="ECO:0000313" key="30">
    <source>
        <dbReference type="Proteomes" id="UP000269431"/>
    </source>
</evidence>
<evidence type="ECO:0000256" key="9">
    <source>
        <dbReference type="ARBA" id="ARBA00023235"/>
    </source>
</evidence>
<dbReference type="EMBL" id="CP033235">
    <property type="protein sequence ID" value="AZF67878.1"/>
    <property type="molecule type" value="Genomic_DNA"/>
</dbReference>
<comment type="similarity">
    <text evidence="11">Belongs to the IPP isomerase type 2 family.</text>
</comment>
<evidence type="ECO:0000313" key="36">
    <source>
        <dbReference type="Proteomes" id="UP000594632"/>
    </source>
</evidence>
<keyword evidence="7 11" id="KW-0521">NADP</keyword>
<evidence type="ECO:0000313" key="22">
    <source>
        <dbReference type="EMBL" id="AZF83595.1"/>
    </source>
</evidence>
<comment type="cofactor">
    <cofactor evidence="1 11">
        <name>FMN</name>
        <dbReference type="ChEBI" id="CHEBI:58210"/>
    </cofactor>
</comment>
<comment type="cofactor">
    <cofactor evidence="11">
        <name>NADPH</name>
        <dbReference type="ChEBI" id="CHEBI:57783"/>
    </cofactor>
</comment>
<dbReference type="Proteomes" id="UP000033085">
    <property type="component" value="Chromosome"/>
</dbReference>
<dbReference type="EMBL" id="LT549890">
    <property type="protein sequence ID" value="SAI83614.1"/>
    <property type="molecule type" value="Genomic_DNA"/>
</dbReference>
<reference evidence="29 30" key="4">
    <citation type="journal article" date="2018" name="Proc. Natl. Acad. Sci. U.S.A.">
        <title>Nonmutational mechanism of inheritance in the Archaeon Sulfolobus solfataricus.</title>
        <authorList>
            <person name="Payne S."/>
            <person name="McCarthy S."/>
            <person name="Johnson T."/>
            <person name="North E."/>
            <person name="Blum P."/>
        </authorList>
    </citation>
    <scope>NUCLEOTIDE SEQUENCE [LARGE SCALE GENOMIC DNA]</scope>
    <source>
        <strain evidence="17 29">SARC-H</strain>
        <strain evidence="18 33">SARC-I</strain>
        <strain evidence="20 34">SARC-N</strain>
        <strain evidence="21 35">SARC-O</strain>
        <strain evidence="22 30">SUL120</strain>
        <strain evidence="16 31">SULG</strain>
        <strain evidence="19 32">SULM</strain>
    </source>
</reference>
<evidence type="ECO:0000313" key="13">
    <source>
        <dbReference type="EMBL" id="AKA73412.1"/>
    </source>
</evidence>
<evidence type="ECO:0000313" key="35">
    <source>
        <dbReference type="Proteomes" id="UP000282269"/>
    </source>
</evidence>
<dbReference type="EMBL" id="CP033237">
    <property type="protein sequence ID" value="AZF73118.1"/>
    <property type="molecule type" value="Genomic_DNA"/>
</dbReference>
<keyword evidence="8 11" id="KW-0414">Isoprene biosynthesis</keyword>
<evidence type="ECO:0000313" key="20">
    <source>
        <dbReference type="EMBL" id="AZF78350.1"/>
    </source>
</evidence>
<evidence type="ECO:0000313" key="15">
    <source>
        <dbReference type="EMBL" id="AKA78803.1"/>
    </source>
</evidence>
<protein>
    <recommendedName>
        <fullName evidence="11">Isopentenyl-diphosphate delta-isomerase</fullName>
        <shortName evidence="11">IPP isomerase</shortName>
        <ecNumber evidence="11">5.3.3.2</ecNumber>
    </recommendedName>
    <alternativeName>
        <fullName evidence="11">Isopentenyl diphosphate:dimethylallyl diphosphate isomerase</fullName>
    </alternativeName>
    <alternativeName>
        <fullName evidence="11">Isopentenyl pyrophosphate isomerase</fullName>
    </alternativeName>
    <alternativeName>
        <fullName evidence="11">Type 2 isopentenyl diphosphate isomerase</fullName>
        <shortName evidence="11">IDI-2</shortName>
    </alternativeName>
</protein>
<evidence type="ECO:0000313" key="17">
    <source>
        <dbReference type="EMBL" id="AZF70498.1"/>
    </source>
</evidence>
<dbReference type="KEGG" id="ssol:SULB_1081"/>
<dbReference type="EMBL" id="CP033240">
    <property type="protein sequence ID" value="AZF80956.1"/>
    <property type="molecule type" value="Genomic_DNA"/>
</dbReference>
<dbReference type="Proteomes" id="UP000267993">
    <property type="component" value="Chromosome"/>
</dbReference>
<dbReference type="InterPro" id="IPR000262">
    <property type="entry name" value="FMN-dep_DH"/>
</dbReference>
<feature type="binding site" evidence="11">
    <location>
        <position position="125"/>
    </location>
    <ligand>
        <name>FMN</name>
        <dbReference type="ChEBI" id="CHEBI:58210"/>
    </ligand>
</feature>
<feature type="binding site" evidence="11">
    <location>
        <position position="223"/>
    </location>
    <ligand>
        <name>FMN</name>
        <dbReference type="ChEBI" id="CHEBI:58210"/>
    </ligand>
</feature>
<evidence type="ECO:0000313" key="28">
    <source>
        <dbReference type="Proteomes" id="UP000076770"/>
    </source>
</evidence>
<evidence type="ECO:0000313" key="18">
    <source>
        <dbReference type="EMBL" id="AZF73118.1"/>
    </source>
</evidence>
<evidence type="ECO:0000313" key="32">
    <source>
        <dbReference type="Proteomes" id="UP000273443"/>
    </source>
</evidence>
<keyword evidence="9 11" id="KW-0413">Isomerase</keyword>
<dbReference type="EMBL" id="CP033241">
    <property type="protein sequence ID" value="AZF83595.1"/>
    <property type="molecule type" value="Genomic_DNA"/>
</dbReference>
<dbReference type="InterPro" id="IPR013785">
    <property type="entry name" value="Aldolase_TIM"/>
</dbReference>
<gene>
    <name evidence="11" type="primary">fni</name>
    <name evidence="23" type="ORF">HFC64_11785</name>
    <name evidence="24" type="ORF">SSOP1_0060</name>
    <name evidence="15" type="ORF">SULA_1080</name>
    <name evidence="13" type="ORF">SULB_1081</name>
    <name evidence="14" type="ORF">SULC_1080</name>
    <name evidence="16" type="ORF">SULG_05305</name>
    <name evidence="17" type="ORF">SULH_05305</name>
    <name evidence="18" type="ORF">SULI_05305</name>
    <name evidence="19" type="ORF">SULM_05305</name>
    <name evidence="20" type="ORF">SULN_05305</name>
    <name evidence="21" type="ORF">SULO_05315</name>
    <name evidence="22" type="ORF">SULZ_05550</name>
</gene>
<evidence type="ECO:0000256" key="3">
    <source>
        <dbReference type="ARBA" id="ARBA00022630"/>
    </source>
</evidence>
<dbReference type="Proteomes" id="UP000275843">
    <property type="component" value="Chromosome"/>
</dbReference>
<dbReference type="Gene3D" id="3.20.20.70">
    <property type="entry name" value="Aldolase class I"/>
    <property type="match status" value="1"/>
</dbReference>
<dbReference type="PIRSF" id="PIRSF003314">
    <property type="entry name" value="IPP_isomerase"/>
    <property type="match status" value="1"/>
</dbReference>
<feature type="binding site" evidence="11">
    <location>
        <position position="160"/>
    </location>
    <ligand>
        <name>substrate</name>
    </ligand>
</feature>
<dbReference type="Proteomes" id="UP000033057">
    <property type="component" value="Chromosome"/>
</dbReference>
<evidence type="ECO:0000313" key="25">
    <source>
        <dbReference type="Proteomes" id="UP000033057"/>
    </source>
</evidence>
<dbReference type="SMART" id="SM01240">
    <property type="entry name" value="IMPDH"/>
    <property type="match status" value="1"/>
</dbReference>
<evidence type="ECO:0000313" key="21">
    <source>
        <dbReference type="EMBL" id="AZF80956.1"/>
    </source>
</evidence>
<feature type="binding site" evidence="11">
    <location>
        <begin position="96"/>
        <end position="98"/>
    </location>
    <ligand>
        <name>substrate</name>
    </ligand>
</feature>
<dbReference type="SUPFAM" id="SSF51395">
    <property type="entry name" value="FMN-linked oxidoreductases"/>
    <property type="match status" value="1"/>
</dbReference>
<evidence type="ECO:0000256" key="8">
    <source>
        <dbReference type="ARBA" id="ARBA00023229"/>
    </source>
</evidence>
<dbReference type="GeneID" id="44129025"/>
<accession>A0A0E3K7F2</accession>
<comment type="cofactor">
    <cofactor evidence="11">
        <name>Mg(2+)</name>
        <dbReference type="ChEBI" id="CHEBI:18420"/>
    </cofactor>
</comment>
<evidence type="ECO:0000313" key="24">
    <source>
        <dbReference type="EMBL" id="SAI83614.1"/>
    </source>
</evidence>
<dbReference type="GO" id="GO:0010181">
    <property type="term" value="F:FMN binding"/>
    <property type="evidence" value="ECO:0007669"/>
    <property type="project" value="UniProtKB-UniRule"/>
</dbReference>
<name>A0A0E3K7F2_SACSO</name>
<evidence type="ECO:0000313" key="31">
    <source>
        <dbReference type="Proteomes" id="UP000273194"/>
    </source>
</evidence>
<reference evidence="28" key="3">
    <citation type="submission" date="2016-04" db="EMBL/GenBank/DDBJ databases">
        <authorList>
            <person name="Shah S.A."/>
            <person name="Garrett R.A."/>
        </authorList>
    </citation>
    <scope>NUCLEOTIDE SEQUENCE [LARGE SCALE GENOMIC DNA]</scope>
    <source>
        <strain evidence="28">ATCC 35091 / DSM 1616 / JCM 8930 / NBRC 15331 / P1</strain>
    </source>
</reference>
<feature type="binding site" evidence="11">
    <location>
        <begin position="7"/>
        <end position="8"/>
    </location>
    <ligand>
        <name>substrate</name>
    </ligand>
</feature>
<evidence type="ECO:0000256" key="5">
    <source>
        <dbReference type="ARBA" id="ARBA00022723"/>
    </source>
</evidence>
<dbReference type="AlphaFoldDB" id="A0A0E3K7F2"/>
<comment type="subunit">
    <text evidence="10 11">Homooctamer. Dimer of tetramers.</text>
</comment>
<comment type="catalytic activity">
    <reaction evidence="11">
        <text>isopentenyl diphosphate = dimethylallyl diphosphate</text>
        <dbReference type="Rhea" id="RHEA:23284"/>
        <dbReference type="ChEBI" id="CHEBI:57623"/>
        <dbReference type="ChEBI" id="CHEBI:128769"/>
        <dbReference type="EC" id="5.3.3.2"/>
    </reaction>
</comment>
<evidence type="ECO:0000313" key="33">
    <source>
        <dbReference type="Proteomes" id="UP000275843"/>
    </source>
</evidence>
<evidence type="ECO:0000256" key="1">
    <source>
        <dbReference type="ARBA" id="ARBA00001917"/>
    </source>
</evidence>
<dbReference type="GeneID" id="1455315"/>
<evidence type="ECO:0000313" key="34">
    <source>
        <dbReference type="Proteomes" id="UP000278715"/>
    </source>
</evidence>
<reference evidence="13" key="5">
    <citation type="submission" date="2018-10" db="EMBL/GenBank/DDBJ databases">
        <authorList>
            <person name="McCarthy S."/>
            <person name="Gradnigo J."/>
            <person name="Johnson T."/>
            <person name="Payne S."/>
            <person name="Lipzen A."/>
            <person name="Schackwitz W."/>
            <person name="Martin J."/>
            <person name="Moriyama E."/>
            <person name="Blum P."/>
        </authorList>
    </citation>
    <scope>NUCLEOTIDE SEQUENCE</scope>
    <source>
        <strain evidence="13">SARC-B</strain>
        <strain evidence="14">SARC-C</strain>
        <strain evidence="15">SULA</strain>
    </source>
</reference>
<evidence type="ECO:0000259" key="12">
    <source>
        <dbReference type="Pfam" id="PF01070"/>
    </source>
</evidence>
<dbReference type="Pfam" id="PF01070">
    <property type="entry name" value="FMN_dh"/>
    <property type="match status" value="1"/>
</dbReference>
<dbReference type="GO" id="GO:0070402">
    <property type="term" value="F:NADPH binding"/>
    <property type="evidence" value="ECO:0007669"/>
    <property type="project" value="UniProtKB-UniRule"/>
</dbReference>
<keyword evidence="2 11" id="KW-0963">Cytoplasm</keyword>
<dbReference type="Proteomes" id="UP000278715">
    <property type="component" value="Chromosome"/>
</dbReference>
<dbReference type="Proteomes" id="UP000273194">
    <property type="component" value="Chromosome"/>
</dbReference>
<dbReference type="EMBL" id="CP011056">
    <property type="protein sequence ID" value="AKA76111.1"/>
    <property type="molecule type" value="Genomic_DNA"/>
</dbReference>
<dbReference type="RefSeq" id="WP_009988866.1">
    <property type="nucleotide sequence ID" value="NZ_CP011055.2"/>
</dbReference>
<comment type="subcellular location">
    <subcellularLocation>
        <location evidence="11">Cytoplasm</location>
    </subcellularLocation>
</comment>
<dbReference type="EC" id="5.3.3.2" evidence="11"/>
<evidence type="ECO:0000256" key="2">
    <source>
        <dbReference type="ARBA" id="ARBA00022490"/>
    </source>
</evidence>
<dbReference type="SMR" id="A0A0E3K7F2"/>
<dbReference type="KEGG" id="ssoa:SULA_1080"/>
<dbReference type="Proteomes" id="UP000033106">
    <property type="component" value="Chromosome"/>
</dbReference>
<keyword evidence="4 11" id="KW-0288">FMN</keyword>
<dbReference type="GO" id="GO:0008299">
    <property type="term" value="P:isoprenoid biosynthetic process"/>
    <property type="evidence" value="ECO:0007669"/>
    <property type="project" value="UniProtKB-UniRule"/>
</dbReference>
<dbReference type="NCBIfam" id="TIGR02151">
    <property type="entry name" value="IPP_isom_2"/>
    <property type="match status" value="1"/>
</dbReference>
<reference evidence="24" key="2">
    <citation type="submission" date="2016-04" db="EMBL/GenBank/DDBJ databases">
        <authorList>
            <person name="Evans L.H."/>
            <person name="Alamgir A."/>
            <person name="Owens N."/>
            <person name="Weber N.D."/>
            <person name="Virtaneva K."/>
            <person name="Barbian K."/>
            <person name="Babar A."/>
            <person name="Rosenke K."/>
        </authorList>
    </citation>
    <scope>NUCLEOTIDE SEQUENCE</scope>
    <source>
        <strain evidence="24">P1</strain>
    </source>
</reference>
<dbReference type="EMBL" id="CP011057">
    <property type="protein sequence ID" value="AKA78803.1"/>
    <property type="molecule type" value="Genomic_DNA"/>
</dbReference>
<dbReference type="EMBL" id="CP033238">
    <property type="protein sequence ID" value="AZF75743.1"/>
    <property type="molecule type" value="Genomic_DNA"/>
</dbReference>
<evidence type="ECO:0000256" key="10">
    <source>
        <dbReference type="ARBA" id="ARBA00025810"/>
    </source>
</evidence>
<evidence type="ECO:0000256" key="4">
    <source>
        <dbReference type="ARBA" id="ARBA00022643"/>
    </source>
</evidence>
<dbReference type="Proteomes" id="UP000594632">
    <property type="component" value="Chromosome"/>
</dbReference>
<dbReference type="HAMAP" id="MF_00354">
    <property type="entry name" value="Idi_2"/>
    <property type="match status" value="1"/>
</dbReference>
<dbReference type="PANTHER" id="PTHR43665">
    <property type="entry name" value="ISOPENTENYL-DIPHOSPHATE DELTA-ISOMERASE"/>
    <property type="match status" value="1"/>
</dbReference>
<evidence type="ECO:0000313" key="19">
    <source>
        <dbReference type="EMBL" id="AZF75743.1"/>
    </source>
</evidence>
<sequence>MPDIVNRKVEHVEIAAFENVDGLSSSTFLNDVILVHQGFPGISFSEINTKTKFFRKEISAPIMVTGMTGGRNELGRINRIIAEVAEKFGIPMGVGSQRVAIEKAEARESFTIVRKVAPTIPIIANLGMPQLVKGYGLKEFQDAIQMIEADAIAVHLNPAQEVFQPEGEPEYQIYALERLRDISKELSVPIIVKESGNGISMETAKLLYSYGIKNFDTSGQGGTNWIAIEMIRDIRRGNWKAESAKNFLDWGVPTAASIIEVRYSIPDAFLVGSGGIRSGLDAAKAIALGADIAGMALPVLKSAIEGKESLEQFFRKIIFELKATMMLTGSKNVEALKRSSIVILGKLKEWAEYRGINLSIYEKVRKRE</sequence>
<evidence type="ECO:0000256" key="11">
    <source>
        <dbReference type="HAMAP-Rule" id="MF_00354"/>
    </source>
</evidence>
<dbReference type="EMBL" id="CP011055">
    <property type="protein sequence ID" value="AKA73412.1"/>
    <property type="molecule type" value="Genomic_DNA"/>
</dbReference>
<evidence type="ECO:0000313" key="16">
    <source>
        <dbReference type="EMBL" id="AZF67878.1"/>
    </source>
</evidence>
<evidence type="ECO:0000256" key="6">
    <source>
        <dbReference type="ARBA" id="ARBA00022842"/>
    </source>
</evidence>
<feature type="binding site" evidence="11">
    <location>
        <position position="161"/>
    </location>
    <ligand>
        <name>Mg(2+)</name>
        <dbReference type="ChEBI" id="CHEBI:18420"/>
    </ligand>
</feature>
<dbReference type="CDD" id="cd02811">
    <property type="entry name" value="IDI-2_FMN"/>
    <property type="match status" value="1"/>
</dbReference>
<dbReference type="InterPro" id="IPR011179">
    <property type="entry name" value="IPdP_isomerase"/>
</dbReference>
<keyword evidence="3 11" id="KW-0285">Flavoprotein</keyword>
<evidence type="ECO:0000313" key="27">
    <source>
        <dbReference type="Proteomes" id="UP000033106"/>
    </source>
</evidence>
<evidence type="ECO:0000313" key="29">
    <source>
        <dbReference type="Proteomes" id="UP000267993"/>
    </source>
</evidence>
<reference evidence="25 26" key="1">
    <citation type="journal article" date="2015" name="Genome Announc.">
        <title>Complete Genome Sequence of Sulfolobus solfataricus Strain 98/2 and Evolved Derivatives.</title>
        <authorList>
            <person name="McCarthy S."/>
            <person name="Gradnigo J."/>
            <person name="Johnson T."/>
            <person name="Payne S."/>
            <person name="Lipzen A."/>
            <person name="Martin J."/>
            <person name="Schackwitz W."/>
            <person name="Moriyama E."/>
            <person name="Blum P."/>
        </authorList>
    </citation>
    <scope>NUCLEOTIDE SEQUENCE [LARGE SCALE GENOMIC DNA]</scope>
    <source>
        <strain evidence="25">98/2 SULC</strain>
        <strain evidence="13">SARC-B</strain>
        <strain evidence="14">SARC-C</strain>
        <strain evidence="15 27">SULA</strain>
        <strain evidence="26">SULB</strain>
    </source>
</reference>